<name>A0ACB7S188_HYAAI</name>
<keyword evidence="2" id="KW-1185">Reference proteome</keyword>
<gene>
    <name evidence="1" type="ORF">HPB50_022312</name>
</gene>
<accession>A0ACB7S188</accession>
<evidence type="ECO:0000313" key="2">
    <source>
        <dbReference type="Proteomes" id="UP000821845"/>
    </source>
</evidence>
<evidence type="ECO:0000313" key="1">
    <source>
        <dbReference type="EMBL" id="KAH6928952.1"/>
    </source>
</evidence>
<organism evidence="1 2">
    <name type="scientific">Hyalomma asiaticum</name>
    <name type="common">Tick</name>
    <dbReference type="NCBI Taxonomy" id="266040"/>
    <lineage>
        <taxon>Eukaryota</taxon>
        <taxon>Metazoa</taxon>
        <taxon>Ecdysozoa</taxon>
        <taxon>Arthropoda</taxon>
        <taxon>Chelicerata</taxon>
        <taxon>Arachnida</taxon>
        <taxon>Acari</taxon>
        <taxon>Parasitiformes</taxon>
        <taxon>Ixodida</taxon>
        <taxon>Ixodoidea</taxon>
        <taxon>Ixodidae</taxon>
        <taxon>Hyalomminae</taxon>
        <taxon>Hyalomma</taxon>
    </lineage>
</organism>
<dbReference type="EMBL" id="CM023486">
    <property type="protein sequence ID" value="KAH6928952.1"/>
    <property type="molecule type" value="Genomic_DNA"/>
</dbReference>
<proteinExistence type="predicted"/>
<reference evidence="1" key="1">
    <citation type="submission" date="2020-05" db="EMBL/GenBank/DDBJ databases">
        <title>Large-scale comparative analyses of tick genomes elucidate their genetic diversity and vector capacities.</title>
        <authorList>
            <person name="Jia N."/>
            <person name="Wang J."/>
            <person name="Shi W."/>
            <person name="Du L."/>
            <person name="Sun Y."/>
            <person name="Zhan W."/>
            <person name="Jiang J."/>
            <person name="Wang Q."/>
            <person name="Zhang B."/>
            <person name="Ji P."/>
            <person name="Sakyi L.B."/>
            <person name="Cui X."/>
            <person name="Yuan T."/>
            <person name="Jiang B."/>
            <person name="Yang W."/>
            <person name="Lam T.T.-Y."/>
            <person name="Chang Q."/>
            <person name="Ding S."/>
            <person name="Wang X."/>
            <person name="Zhu J."/>
            <person name="Ruan X."/>
            <person name="Zhao L."/>
            <person name="Wei J."/>
            <person name="Que T."/>
            <person name="Du C."/>
            <person name="Cheng J."/>
            <person name="Dai P."/>
            <person name="Han X."/>
            <person name="Huang E."/>
            <person name="Gao Y."/>
            <person name="Liu J."/>
            <person name="Shao H."/>
            <person name="Ye R."/>
            <person name="Li L."/>
            <person name="Wei W."/>
            <person name="Wang X."/>
            <person name="Wang C."/>
            <person name="Yang T."/>
            <person name="Huo Q."/>
            <person name="Li W."/>
            <person name="Guo W."/>
            <person name="Chen H."/>
            <person name="Zhou L."/>
            <person name="Ni X."/>
            <person name="Tian J."/>
            <person name="Zhou Y."/>
            <person name="Sheng Y."/>
            <person name="Liu T."/>
            <person name="Pan Y."/>
            <person name="Xia L."/>
            <person name="Li J."/>
            <person name="Zhao F."/>
            <person name="Cao W."/>
        </authorList>
    </citation>
    <scope>NUCLEOTIDE SEQUENCE</scope>
    <source>
        <strain evidence="1">Hyas-2018</strain>
    </source>
</reference>
<protein>
    <submittedName>
        <fullName evidence="1">Uncharacterized protein</fullName>
    </submittedName>
</protein>
<dbReference type="Proteomes" id="UP000821845">
    <property type="component" value="Chromosome 6"/>
</dbReference>
<comment type="caution">
    <text evidence="1">The sequence shown here is derived from an EMBL/GenBank/DDBJ whole genome shotgun (WGS) entry which is preliminary data.</text>
</comment>
<sequence>MSVAYVLILDLALVTSMVEHTSARRPHISAEELFQKSTSGSDTGPAAPGEETPPSLVDVAGLPGTAAVATSPCFFNRDCHAREFCVKPDRGALTLGVCSLVPDMASARRGASDHVHDLHFLVRSRRSVAVSPPRRGTNELLRQLLGEGSQLARALNSYLHAKYVCGPGTPTLAV</sequence>